<protein>
    <submittedName>
        <fullName evidence="1">Uncharacterized protein</fullName>
    </submittedName>
</protein>
<organism evidence="1 2">
    <name type="scientific">Aspergillus parasiticus</name>
    <dbReference type="NCBI Taxonomy" id="5067"/>
    <lineage>
        <taxon>Eukaryota</taxon>
        <taxon>Fungi</taxon>
        <taxon>Dikarya</taxon>
        <taxon>Ascomycota</taxon>
        <taxon>Pezizomycotina</taxon>
        <taxon>Eurotiomycetes</taxon>
        <taxon>Eurotiomycetidae</taxon>
        <taxon>Eurotiales</taxon>
        <taxon>Aspergillaceae</taxon>
        <taxon>Aspergillus</taxon>
        <taxon>Aspergillus subgen. Circumdati</taxon>
    </lineage>
</organism>
<evidence type="ECO:0000313" key="2">
    <source>
        <dbReference type="Proteomes" id="UP000326532"/>
    </source>
</evidence>
<evidence type="ECO:0000313" key="1">
    <source>
        <dbReference type="EMBL" id="KAB8210788.1"/>
    </source>
</evidence>
<dbReference type="EMBL" id="ML734941">
    <property type="protein sequence ID" value="KAB8210788.1"/>
    <property type="molecule type" value="Genomic_DNA"/>
</dbReference>
<sequence>MARAMVCSIRMGGARDRTSWVSCAVVVRECVALHHIVLWRHEGLPGLFGKLRLFHPRHNCARMLASAI</sequence>
<name>A0A5N6E012_ASPPA</name>
<dbReference type="VEuPathDB" id="FungiDB:BDV34DRAFT_186483"/>
<keyword evidence="2" id="KW-1185">Reference proteome</keyword>
<dbReference type="Proteomes" id="UP000326532">
    <property type="component" value="Unassembled WGS sequence"/>
</dbReference>
<reference evidence="1 2" key="1">
    <citation type="submission" date="2019-04" db="EMBL/GenBank/DDBJ databases">
        <title>Fungal friends and foes A comparative genomics study of 23 Aspergillus species from section Flavi.</title>
        <authorList>
            <consortium name="DOE Joint Genome Institute"/>
            <person name="Kjaerbolling I."/>
            <person name="Vesth T.C."/>
            <person name="Frisvad J.C."/>
            <person name="Nybo J.L."/>
            <person name="Theobald S."/>
            <person name="Kildgaard S."/>
            <person name="Petersen T.I."/>
            <person name="Kuo A."/>
            <person name="Sato A."/>
            <person name="Lyhne E.K."/>
            <person name="Kogle M.E."/>
            <person name="Wiebenga A."/>
            <person name="Kun R.S."/>
            <person name="Lubbers R.J."/>
            <person name="Makela M.R."/>
            <person name="Barry K."/>
            <person name="Chovatia M."/>
            <person name="Clum A."/>
            <person name="Daum C."/>
            <person name="Haridas S."/>
            <person name="He G."/>
            <person name="LaButti K."/>
            <person name="Lipzen A."/>
            <person name="Mondo S."/>
            <person name="Pangilinan J."/>
            <person name="Riley R."/>
            <person name="Salamov A."/>
            <person name="Simmons B.A."/>
            <person name="Magnuson J.K."/>
            <person name="Henrissat B."/>
            <person name="Mortensen U.H."/>
            <person name="Larsen T.O."/>
            <person name="De vries R.P."/>
            <person name="Grigoriev I.V."/>
            <person name="Machida M."/>
            <person name="Baker S.E."/>
            <person name="Andersen M.R."/>
        </authorList>
    </citation>
    <scope>NUCLEOTIDE SEQUENCE [LARGE SCALE GENOMIC DNA]</scope>
    <source>
        <strain evidence="1 2">CBS 117618</strain>
    </source>
</reference>
<gene>
    <name evidence="1" type="ORF">BDV34DRAFT_186483</name>
</gene>
<dbReference type="AlphaFoldDB" id="A0A5N6E012"/>
<dbReference type="OMA" id="RHNCARM"/>
<accession>A0A5N6E012</accession>
<proteinExistence type="predicted"/>